<gene>
    <name evidence="2" type="ORF">AAG570_006924</name>
</gene>
<reference evidence="2 3" key="1">
    <citation type="submission" date="2024-07" db="EMBL/GenBank/DDBJ databases">
        <title>Chromosome-level genome assembly of the water stick insect Ranatra chinensis (Heteroptera: Nepidae).</title>
        <authorList>
            <person name="Liu X."/>
        </authorList>
    </citation>
    <scope>NUCLEOTIDE SEQUENCE [LARGE SCALE GENOMIC DNA]</scope>
    <source>
        <strain evidence="2">Cailab_2021Rc</strain>
        <tissue evidence="2">Muscle</tissue>
    </source>
</reference>
<feature type="region of interest" description="Disordered" evidence="1">
    <location>
        <begin position="1"/>
        <end position="23"/>
    </location>
</feature>
<feature type="compositionally biased region" description="Basic residues" evidence="1">
    <location>
        <begin position="1"/>
        <end position="12"/>
    </location>
</feature>
<dbReference type="AlphaFoldDB" id="A0ABD0Z5Z8"/>
<comment type="caution">
    <text evidence="2">The sequence shown here is derived from an EMBL/GenBank/DDBJ whole genome shotgun (WGS) entry which is preliminary data.</text>
</comment>
<proteinExistence type="predicted"/>
<name>A0ABD0Z5Z8_9HEMI</name>
<accession>A0ABD0Z5Z8</accession>
<evidence type="ECO:0000313" key="2">
    <source>
        <dbReference type="EMBL" id="KAL1139947.1"/>
    </source>
</evidence>
<protein>
    <submittedName>
        <fullName evidence="2">Uncharacterized protein</fullName>
    </submittedName>
</protein>
<keyword evidence="3" id="KW-1185">Reference proteome</keyword>
<organism evidence="2 3">
    <name type="scientific">Ranatra chinensis</name>
    <dbReference type="NCBI Taxonomy" id="642074"/>
    <lineage>
        <taxon>Eukaryota</taxon>
        <taxon>Metazoa</taxon>
        <taxon>Ecdysozoa</taxon>
        <taxon>Arthropoda</taxon>
        <taxon>Hexapoda</taxon>
        <taxon>Insecta</taxon>
        <taxon>Pterygota</taxon>
        <taxon>Neoptera</taxon>
        <taxon>Paraneoptera</taxon>
        <taxon>Hemiptera</taxon>
        <taxon>Heteroptera</taxon>
        <taxon>Panheteroptera</taxon>
        <taxon>Nepomorpha</taxon>
        <taxon>Nepidae</taxon>
        <taxon>Ranatrinae</taxon>
        <taxon>Ranatra</taxon>
    </lineage>
</organism>
<evidence type="ECO:0000256" key="1">
    <source>
        <dbReference type="SAM" id="MobiDB-lite"/>
    </source>
</evidence>
<evidence type="ECO:0000313" key="3">
    <source>
        <dbReference type="Proteomes" id="UP001558652"/>
    </source>
</evidence>
<dbReference type="Proteomes" id="UP001558652">
    <property type="component" value="Unassembled WGS sequence"/>
</dbReference>
<dbReference type="EMBL" id="JBFDAA010000002">
    <property type="protein sequence ID" value="KAL1139947.1"/>
    <property type="molecule type" value="Genomic_DNA"/>
</dbReference>
<sequence length="110" mass="11934">MASKRRNMFHKNKTQETTEKGLPNSYRGIGEDLRWCSLGSARCSCQLVARVSSQSLEVASCAIASAEAQLAGVSKVSPRRGLVPPSATNSSRNSPLCVHITDTWCIDRLP</sequence>